<comment type="subcellular location">
    <subcellularLocation>
        <location evidence="1">Cytoplasm</location>
    </subcellularLocation>
</comment>
<keyword evidence="7" id="KW-0804">Transcription</keyword>
<reference evidence="11 12" key="1">
    <citation type="submission" date="2024-09" db="EMBL/GenBank/DDBJ databases">
        <authorList>
            <person name="Sun Q."/>
            <person name="Mori K."/>
        </authorList>
    </citation>
    <scope>NUCLEOTIDE SEQUENCE [LARGE SCALE GENOMIC DNA]</scope>
    <source>
        <strain evidence="11 12">TISTR 2452</strain>
    </source>
</reference>
<evidence type="ECO:0000256" key="4">
    <source>
        <dbReference type="ARBA" id="ARBA00023012"/>
    </source>
</evidence>
<feature type="domain" description="HTH araC/xylS-type" evidence="9">
    <location>
        <begin position="249"/>
        <end position="347"/>
    </location>
</feature>
<keyword evidence="2" id="KW-0963">Cytoplasm</keyword>
<dbReference type="PROSITE" id="PS01124">
    <property type="entry name" value="HTH_ARAC_FAMILY_2"/>
    <property type="match status" value="1"/>
</dbReference>
<organism evidence="11 12">
    <name type="scientific">Paenibacillus aurantiacus</name>
    <dbReference type="NCBI Taxonomy" id="1936118"/>
    <lineage>
        <taxon>Bacteria</taxon>
        <taxon>Bacillati</taxon>
        <taxon>Bacillota</taxon>
        <taxon>Bacilli</taxon>
        <taxon>Bacillales</taxon>
        <taxon>Paenibacillaceae</taxon>
        <taxon>Paenibacillus</taxon>
    </lineage>
</organism>
<dbReference type="Gene3D" id="1.10.10.60">
    <property type="entry name" value="Homeodomain-like"/>
    <property type="match status" value="2"/>
</dbReference>
<evidence type="ECO:0000259" key="10">
    <source>
        <dbReference type="PROSITE" id="PS50110"/>
    </source>
</evidence>
<proteinExistence type="predicted"/>
<dbReference type="SUPFAM" id="SSF52172">
    <property type="entry name" value="CheY-like"/>
    <property type="match status" value="1"/>
</dbReference>
<evidence type="ECO:0000256" key="6">
    <source>
        <dbReference type="ARBA" id="ARBA00023125"/>
    </source>
</evidence>
<gene>
    <name evidence="11" type="ORF">ACFFSY_18265</name>
</gene>
<keyword evidence="12" id="KW-1185">Reference proteome</keyword>
<evidence type="ECO:0000256" key="2">
    <source>
        <dbReference type="ARBA" id="ARBA00022490"/>
    </source>
</evidence>
<evidence type="ECO:0000313" key="12">
    <source>
        <dbReference type="Proteomes" id="UP001589747"/>
    </source>
</evidence>
<dbReference type="CDD" id="cd17536">
    <property type="entry name" value="REC_YesN-like"/>
    <property type="match status" value="1"/>
</dbReference>
<evidence type="ECO:0000256" key="1">
    <source>
        <dbReference type="ARBA" id="ARBA00004496"/>
    </source>
</evidence>
<dbReference type="InterPro" id="IPR051552">
    <property type="entry name" value="HptR"/>
</dbReference>
<dbReference type="Proteomes" id="UP001589747">
    <property type="component" value="Unassembled WGS sequence"/>
</dbReference>
<dbReference type="PROSITE" id="PS50110">
    <property type="entry name" value="RESPONSE_REGULATORY"/>
    <property type="match status" value="1"/>
</dbReference>
<sequence>MAYNVILVDDEQWNRDLIRTLGQWEAHGLHVTGEAEDGEEALKLVADVLPDIVITDMRMPGMDGVQLMEQIHSRYPGIRIVVISGYDDFNYLKQAIRYQAVDYLLKPVDPKELNAILGKCAKDLAAAAAKATDLPLDLSLALASYKQLLSRHFNELNPSGIRQTMEQIRAELTRRDMTQDWQQERIVSQLMLALKESMNANSLPVEAIEQLGKGVAAGETTLGFMEEQYLTALEQLIATRKFKNKLNVEEIKTYIERHFAENVTLDQLAKAFFVSKEYLSKVFKQEYGRNLTDYILHLRMEKAKDWLLDEQLSIKAVAEMAGYEDVTYFYRVFKKHYGVAPGEMRKHNQV</sequence>
<feature type="domain" description="Response regulatory" evidence="10">
    <location>
        <begin position="4"/>
        <end position="121"/>
    </location>
</feature>
<dbReference type="InterPro" id="IPR020449">
    <property type="entry name" value="Tscrpt_reg_AraC-type_HTH"/>
</dbReference>
<name>A0ABV5KRQ1_9BACL</name>
<dbReference type="InterPro" id="IPR018062">
    <property type="entry name" value="HTH_AraC-typ_CS"/>
</dbReference>
<dbReference type="PRINTS" id="PR00032">
    <property type="entry name" value="HTHARAC"/>
</dbReference>
<accession>A0ABV5KRQ1</accession>
<dbReference type="SMART" id="SM00448">
    <property type="entry name" value="REC"/>
    <property type="match status" value="1"/>
</dbReference>
<protein>
    <submittedName>
        <fullName evidence="11">Response regulator</fullName>
    </submittedName>
</protein>
<feature type="modified residue" description="4-aspartylphosphate" evidence="8">
    <location>
        <position position="56"/>
    </location>
</feature>
<dbReference type="InterPro" id="IPR001789">
    <property type="entry name" value="Sig_transdc_resp-reg_receiver"/>
</dbReference>
<keyword evidence="6" id="KW-0238">DNA-binding</keyword>
<dbReference type="SUPFAM" id="SSF46689">
    <property type="entry name" value="Homeodomain-like"/>
    <property type="match status" value="2"/>
</dbReference>
<keyword evidence="4" id="KW-0902">Two-component regulatory system</keyword>
<dbReference type="Pfam" id="PF00072">
    <property type="entry name" value="Response_reg"/>
    <property type="match status" value="1"/>
</dbReference>
<keyword evidence="5" id="KW-0805">Transcription regulation</keyword>
<dbReference type="InterPro" id="IPR009057">
    <property type="entry name" value="Homeodomain-like_sf"/>
</dbReference>
<dbReference type="InterPro" id="IPR018060">
    <property type="entry name" value="HTH_AraC"/>
</dbReference>
<comment type="caution">
    <text evidence="11">The sequence shown here is derived from an EMBL/GenBank/DDBJ whole genome shotgun (WGS) entry which is preliminary data.</text>
</comment>
<dbReference type="PANTHER" id="PTHR42713">
    <property type="entry name" value="HISTIDINE KINASE-RELATED"/>
    <property type="match status" value="1"/>
</dbReference>
<evidence type="ECO:0000256" key="8">
    <source>
        <dbReference type="PROSITE-ProRule" id="PRU00169"/>
    </source>
</evidence>
<dbReference type="SMART" id="SM00342">
    <property type="entry name" value="HTH_ARAC"/>
    <property type="match status" value="1"/>
</dbReference>
<evidence type="ECO:0000256" key="5">
    <source>
        <dbReference type="ARBA" id="ARBA00023015"/>
    </source>
</evidence>
<keyword evidence="3 8" id="KW-0597">Phosphoprotein</keyword>
<dbReference type="PROSITE" id="PS00041">
    <property type="entry name" value="HTH_ARAC_FAMILY_1"/>
    <property type="match status" value="1"/>
</dbReference>
<evidence type="ECO:0000256" key="7">
    <source>
        <dbReference type="ARBA" id="ARBA00023163"/>
    </source>
</evidence>
<dbReference type="PANTHER" id="PTHR42713:SF3">
    <property type="entry name" value="TRANSCRIPTIONAL REGULATORY PROTEIN HPTR"/>
    <property type="match status" value="1"/>
</dbReference>
<dbReference type="Pfam" id="PF12833">
    <property type="entry name" value="HTH_18"/>
    <property type="match status" value="1"/>
</dbReference>
<dbReference type="RefSeq" id="WP_377496642.1">
    <property type="nucleotide sequence ID" value="NZ_JBHMDO010000031.1"/>
</dbReference>
<dbReference type="EMBL" id="JBHMDO010000031">
    <property type="protein sequence ID" value="MFB9327876.1"/>
    <property type="molecule type" value="Genomic_DNA"/>
</dbReference>
<evidence type="ECO:0000259" key="9">
    <source>
        <dbReference type="PROSITE" id="PS01124"/>
    </source>
</evidence>
<evidence type="ECO:0000313" key="11">
    <source>
        <dbReference type="EMBL" id="MFB9327876.1"/>
    </source>
</evidence>
<dbReference type="InterPro" id="IPR011006">
    <property type="entry name" value="CheY-like_superfamily"/>
</dbReference>
<evidence type="ECO:0000256" key="3">
    <source>
        <dbReference type="ARBA" id="ARBA00022553"/>
    </source>
</evidence>
<dbReference type="Gene3D" id="3.40.50.2300">
    <property type="match status" value="1"/>
</dbReference>